<keyword evidence="1" id="KW-0175">Coiled coil</keyword>
<reference evidence="2 3" key="1">
    <citation type="journal article" date="2015" name="Sci. Rep.">
        <title>Genome of the facultative scuticociliatosis pathogen Pseudocohnilembus persalinus provides insight into its virulence through horizontal gene transfer.</title>
        <authorList>
            <person name="Xiong J."/>
            <person name="Wang G."/>
            <person name="Cheng J."/>
            <person name="Tian M."/>
            <person name="Pan X."/>
            <person name="Warren A."/>
            <person name="Jiang C."/>
            <person name="Yuan D."/>
            <person name="Miao W."/>
        </authorList>
    </citation>
    <scope>NUCLEOTIDE SEQUENCE [LARGE SCALE GENOMIC DNA]</scope>
    <source>
        <strain evidence="2">36N120E</strain>
    </source>
</reference>
<dbReference type="Proteomes" id="UP000054937">
    <property type="component" value="Unassembled WGS sequence"/>
</dbReference>
<protein>
    <submittedName>
        <fullName evidence="2">Uncharacterized protein</fullName>
    </submittedName>
</protein>
<dbReference type="InParanoid" id="A0A0V0QHM3"/>
<organism evidence="2 3">
    <name type="scientific">Pseudocohnilembus persalinus</name>
    <name type="common">Ciliate</name>
    <dbReference type="NCBI Taxonomy" id="266149"/>
    <lineage>
        <taxon>Eukaryota</taxon>
        <taxon>Sar</taxon>
        <taxon>Alveolata</taxon>
        <taxon>Ciliophora</taxon>
        <taxon>Intramacronucleata</taxon>
        <taxon>Oligohymenophorea</taxon>
        <taxon>Scuticociliatia</taxon>
        <taxon>Philasterida</taxon>
        <taxon>Pseudocohnilembidae</taxon>
        <taxon>Pseudocohnilembus</taxon>
    </lineage>
</organism>
<name>A0A0V0QHM3_PSEPJ</name>
<gene>
    <name evidence="2" type="ORF">PPERSA_00152</name>
</gene>
<evidence type="ECO:0000256" key="1">
    <source>
        <dbReference type="SAM" id="Coils"/>
    </source>
</evidence>
<accession>A0A0V0QHM3</accession>
<dbReference type="AlphaFoldDB" id="A0A0V0QHM3"/>
<feature type="coiled-coil region" evidence="1">
    <location>
        <begin position="347"/>
        <end position="374"/>
    </location>
</feature>
<keyword evidence="3" id="KW-1185">Reference proteome</keyword>
<proteinExistence type="predicted"/>
<comment type="caution">
    <text evidence="2">The sequence shown here is derived from an EMBL/GenBank/DDBJ whole genome shotgun (WGS) entry which is preliminary data.</text>
</comment>
<evidence type="ECO:0000313" key="3">
    <source>
        <dbReference type="Proteomes" id="UP000054937"/>
    </source>
</evidence>
<dbReference type="EMBL" id="LDAU01000164">
    <property type="protein sequence ID" value="KRX01779.1"/>
    <property type="molecule type" value="Genomic_DNA"/>
</dbReference>
<evidence type="ECO:0000313" key="2">
    <source>
        <dbReference type="EMBL" id="KRX01779.1"/>
    </source>
</evidence>
<sequence>MYQFQNQDSLQLNQNLKQSKNKQYGWSFQQTTSQNFDKNLRNNNISQGNQSGYKFFYSQNDYKEKINSIENKLKGKENEPIKIRGNFLEEQRQNSQILSFQEKKYLNNQDRKFDSSLDDFNFKKYMEFRYNMEDEYFNRNYAEKTMNFNYTRHSVLKDPIRQKSMRFSYVQPDYYGKNFKGKIQFKSDIQDFKNYKYEEIKPDLVYTDQRMKSEFEELDYFFTILKELVWSEIQMEEERRQIGQQMDFSVRKLYRLYFQPFLDKIRREEMRTGFHNLDINLSDEDISLLVTRFCKEDQKEKLIQQREMEYEEFESMFVSKLTVFAYDHIKEEKNEVREISDRSIFKVARYIRNLVKQEQQLESYRKEMQQREVRLERIYFGLCKYREQDLSNYDLYYYYKRNCMQVSFDQFNMFFQRIESKPSVTCKEKFVEFFLPKLLQI</sequence>